<evidence type="ECO:0000256" key="5">
    <source>
        <dbReference type="ARBA" id="ARBA00022553"/>
    </source>
</evidence>
<evidence type="ECO:0000256" key="7">
    <source>
        <dbReference type="ARBA" id="ARBA00022729"/>
    </source>
</evidence>
<dbReference type="GO" id="GO:0004888">
    <property type="term" value="F:transmembrane signaling receptor activity"/>
    <property type="evidence" value="ECO:0007669"/>
    <property type="project" value="InterPro"/>
</dbReference>
<gene>
    <name evidence="18" type="ORF">OJAV_G00013790</name>
</gene>
<evidence type="ECO:0000256" key="14">
    <source>
        <dbReference type="ARBA" id="ARBA00030941"/>
    </source>
</evidence>
<evidence type="ECO:0000256" key="4">
    <source>
        <dbReference type="ARBA" id="ARBA00022475"/>
    </source>
</evidence>
<evidence type="ECO:0000313" key="18">
    <source>
        <dbReference type="EMBL" id="RVE75146.1"/>
    </source>
</evidence>
<sequence length="218" mass="24578">MLELLEEGSSSKRVAFVLAVSSCVGECVRLKCVAACHLALGFSPLPVPLRVSQKRTTSSAVSQPPEESVVWRERSAMASQMKLSGLLLLILGLPAAESTMLTDPRLCYILDGFLGLYGLIITGMFIKEKFFRTKVKISDENIYNDPRVTATTHRDPEQGRQRRKQEEIYTPLKDQDGGEYKEIRRKERPRKNDQVYQDLSAASRDTYDALHMQPLTAR</sequence>
<dbReference type="InterPro" id="IPR024128">
    <property type="entry name" value="T-cell_CD3_zeta"/>
</dbReference>
<evidence type="ECO:0000256" key="11">
    <source>
        <dbReference type="ARBA" id="ARBA00023130"/>
    </source>
</evidence>
<dbReference type="EMBL" id="CM012438">
    <property type="protein sequence ID" value="RVE75146.1"/>
    <property type="molecule type" value="Genomic_DNA"/>
</dbReference>
<evidence type="ECO:0000256" key="8">
    <source>
        <dbReference type="ARBA" id="ARBA00022737"/>
    </source>
</evidence>
<keyword evidence="10 17" id="KW-1133">Transmembrane helix</keyword>
<evidence type="ECO:0000256" key="10">
    <source>
        <dbReference type="ARBA" id="ARBA00022989"/>
    </source>
</evidence>
<dbReference type="GO" id="GO:0002250">
    <property type="term" value="P:adaptive immune response"/>
    <property type="evidence" value="ECO:0007669"/>
    <property type="project" value="UniProtKB-KW"/>
</dbReference>
<dbReference type="GO" id="GO:0007166">
    <property type="term" value="P:cell surface receptor signaling pathway"/>
    <property type="evidence" value="ECO:0007669"/>
    <property type="project" value="InterPro"/>
</dbReference>
<dbReference type="PANTHER" id="PTHR10035:SF2">
    <property type="entry name" value="T-CELL SURFACE GLYCOPROTEIN CD3 ZETA CHAIN"/>
    <property type="match status" value="1"/>
</dbReference>
<dbReference type="InterPro" id="IPR021663">
    <property type="entry name" value="CD3_zeta/IgE_Fc_rcpt_gamma"/>
</dbReference>
<evidence type="ECO:0000256" key="16">
    <source>
        <dbReference type="SAM" id="MobiDB-lite"/>
    </source>
</evidence>
<evidence type="ECO:0000256" key="2">
    <source>
        <dbReference type="ARBA" id="ARBA00007280"/>
    </source>
</evidence>
<dbReference type="PROSITE" id="PS51055">
    <property type="entry name" value="ITAM_1"/>
    <property type="match status" value="1"/>
</dbReference>
<keyword evidence="5" id="KW-0597">Phosphoprotein</keyword>
<keyword evidence="9" id="KW-0391">Immunity</keyword>
<comment type="function">
    <text evidence="15">Part of the TCR-CD3 complex present on T-lymphocyte cell surface that plays an essential role in adaptive immune response. When antigen presenting cells (APCs) activate T-cell receptor (TCR), TCR-mediated signals are transmitted across the cell membrane by the CD3 chains CD3D, CD3E, CD3G and CD3Z. All CD3 chains contain immunoreceptor tyrosine-based activation motifs (ITAMs) in their cytoplasmic domain. Upon TCR engagement, these motifs become phosphorylated by Src family protein tyrosine kinases LCK and FYN, resulting in the activation of downstream signaling pathways. CD3Z ITAMs phosphorylation creates multiple docking sites for the protein kinase ZAP70 leading to ZAP70 phosphorylation and its conversion into a catalytically active enzyme. Plays an important role in intrathymic T-cell differentiation. Additionally, participates in the activity-dependent synapse formation of retinal ganglion cells (RGCs) in both the retina and dorsal lateral geniculate nucleus (dLGN).</text>
</comment>
<keyword evidence="11" id="KW-1064">Adaptive immunity</keyword>
<keyword evidence="8" id="KW-0677">Repeat</keyword>
<keyword evidence="4" id="KW-1003">Cell membrane</keyword>
<dbReference type="OrthoDB" id="9941225at2759"/>
<comment type="subcellular location">
    <subcellularLocation>
        <location evidence="1">Cell membrane</location>
        <topology evidence="1">Single-pass type I membrane protein</topology>
    </subcellularLocation>
</comment>
<dbReference type="SMART" id="SM00077">
    <property type="entry name" value="ITAM"/>
    <property type="match status" value="2"/>
</dbReference>
<reference evidence="18 19" key="2">
    <citation type="submission" date="2019-01" db="EMBL/GenBank/DDBJ databases">
        <title>A chromosome length genome reference of the Java medaka (oryzias javanicus).</title>
        <authorList>
            <person name="Herpin A."/>
            <person name="Takehana Y."/>
            <person name="Naruse K."/>
            <person name="Ansai S."/>
            <person name="Kawaguchi M."/>
        </authorList>
    </citation>
    <scope>NUCLEOTIDE SEQUENCE [LARGE SCALE GENOMIC DNA]</scope>
    <source>
        <strain evidence="18">RS831</strain>
        <tissue evidence="18">Whole body</tissue>
    </source>
</reference>
<comment type="similarity">
    <text evidence="2">Belongs to the CD3Z/FCER1G family.</text>
</comment>
<accession>A0A3S2PJE2</accession>
<dbReference type="AlphaFoldDB" id="A0A3S2PJE2"/>
<dbReference type="Pfam" id="PF11628">
    <property type="entry name" value="TCR_zetazeta"/>
    <property type="match status" value="1"/>
</dbReference>
<keyword evidence="6 17" id="KW-0812">Transmembrane</keyword>
<keyword evidence="19" id="KW-1185">Reference proteome</keyword>
<evidence type="ECO:0000256" key="13">
    <source>
        <dbReference type="ARBA" id="ARBA00023170"/>
    </source>
</evidence>
<feature type="transmembrane region" description="Helical" evidence="17">
    <location>
        <begin position="108"/>
        <end position="126"/>
    </location>
</feature>
<evidence type="ECO:0000256" key="9">
    <source>
        <dbReference type="ARBA" id="ARBA00022859"/>
    </source>
</evidence>
<keyword evidence="7" id="KW-0732">Signal</keyword>
<reference evidence="18 19" key="1">
    <citation type="submission" date="2018-11" db="EMBL/GenBank/DDBJ databases">
        <authorList>
            <person name="Lopez-Roques C."/>
            <person name="Donnadieu C."/>
            <person name="Bouchez O."/>
            <person name="Klopp C."/>
            <person name="Cabau C."/>
            <person name="Zahm M."/>
        </authorList>
    </citation>
    <scope>NUCLEOTIDE SEQUENCE [LARGE SCALE GENOMIC DNA]</scope>
    <source>
        <strain evidence="18">RS831</strain>
        <tissue evidence="18">Whole body</tissue>
    </source>
</reference>
<feature type="compositionally biased region" description="Basic and acidic residues" evidence="16">
    <location>
        <begin position="152"/>
        <end position="193"/>
    </location>
</feature>
<dbReference type="Proteomes" id="UP000283210">
    <property type="component" value="Chromosome 2"/>
</dbReference>
<feature type="region of interest" description="Disordered" evidence="16">
    <location>
        <begin position="147"/>
        <end position="200"/>
    </location>
</feature>
<evidence type="ECO:0000256" key="6">
    <source>
        <dbReference type="ARBA" id="ARBA00022692"/>
    </source>
</evidence>
<protein>
    <recommendedName>
        <fullName evidence="3">T-cell surface glycoprotein CD3 zeta chain</fullName>
    </recommendedName>
    <alternativeName>
        <fullName evidence="14">T-cell receptor T3 zeta chain</fullName>
    </alternativeName>
</protein>
<organism evidence="18 19">
    <name type="scientific">Oryzias javanicus</name>
    <name type="common">Javanese ricefish</name>
    <name type="synonym">Aplocheilus javanicus</name>
    <dbReference type="NCBI Taxonomy" id="123683"/>
    <lineage>
        <taxon>Eukaryota</taxon>
        <taxon>Metazoa</taxon>
        <taxon>Chordata</taxon>
        <taxon>Craniata</taxon>
        <taxon>Vertebrata</taxon>
        <taxon>Euteleostomi</taxon>
        <taxon>Actinopterygii</taxon>
        <taxon>Neopterygii</taxon>
        <taxon>Teleostei</taxon>
        <taxon>Neoteleostei</taxon>
        <taxon>Acanthomorphata</taxon>
        <taxon>Ovalentaria</taxon>
        <taxon>Atherinomorphae</taxon>
        <taxon>Beloniformes</taxon>
        <taxon>Adrianichthyidae</taxon>
        <taxon>Oryziinae</taxon>
        <taxon>Oryzias</taxon>
    </lineage>
</organism>
<keyword evidence="13" id="KW-0675">Receptor</keyword>
<evidence type="ECO:0000313" key="19">
    <source>
        <dbReference type="Proteomes" id="UP000283210"/>
    </source>
</evidence>
<evidence type="ECO:0000256" key="1">
    <source>
        <dbReference type="ARBA" id="ARBA00004251"/>
    </source>
</evidence>
<evidence type="ECO:0000256" key="17">
    <source>
        <dbReference type="SAM" id="Phobius"/>
    </source>
</evidence>
<proteinExistence type="inferred from homology"/>
<dbReference type="PANTHER" id="PTHR10035">
    <property type="entry name" value="T-CELL SURFACE GLYCOPROTEIN CD3 ZETA CHAIN"/>
    <property type="match status" value="1"/>
</dbReference>
<dbReference type="InterPro" id="IPR003110">
    <property type="entry name" value="Phos_immunorcpt_sig_ITAM"/>
</dbReference>
<evidence type="ECO:0000256" key="3">
    <source>
        <dbReference type="ARBA" id="ARBA00020448"/>
    </source>
</evidence>
<dbReference type="OMA" id="ENIYNDP"/>
<name>A0A3S2PJE2_ORYJA</name>
<evidence type="ECO:0000256" key="12">
    <source>
        <dbReference type="ARBA" id="ARBA00023136"/>
    </source>
</evidence>
<evidence type="ECO:0000256" key="15">
    <source>
        <dbReference type="ARBA" id="ARBA00045360"/>
    </source>
</evidence>
<keyword evidence="12 17" id="KW-0472">Membrane</keyword>
<dbReference type="GO" id="GO:0098797">
    <property type="term" value="C:plasma membrane protein complex"/>
    <property type="evidence" value="ECO:0007669"/>
    <property type="project" value="UniProtKB-ARBA"/>
</dbReference>